<reference evidence="1" key="4">
    <citation type="submission" date="2019-03" db="UniProtKB">
        <authorList>
            <consortium name="EnsemblPlants"/>
        </authorList>
    </citation>
    <scope>IDENTIFICATION</scope>
</reference>
<dbReference type="Proteomes" id="UP000015105">
    <property type="component" value="Chromosome 3D"/>
</dbReference>
<accession>A0A453GEB5</accession>
<dbReference type="AlphaFoldDB" id="A0A453GEB5"/>
<evidence type="ECO:0000313" key="1">
    <source>
        <dbReference type="EnsemblPlants" id="AET3Gv20978700.8"/>
    </source>
</evidence>
<dbReference type="EnsemblPlants" id="AET3Gv20978700.8">
    <property type="protein sequence ID" value="AET3Gv20978700.8"/>
    <property type="gene ID" value="AET3Gv20978700"/>
</dbReference>
<proteinExistence type="predicted"/>
<reference evidence="2" key="2">
    <citation type="journal article" date="2017" name="Nat. Plants">
        <title>The Aegilops tauschii genome reveals multiple impacts of transposons.</title>
        <authorList>
            <person name="Zhao G."/>
            <person name="Zou C."/>
            <person name="Li K."/>
            <person name="Wang K."/>
            <person name="Li T."/>
            <person name="Gao L."/>
            <person name="Zhang X."/>
            <person name="Wang H."/>
            <person name="Yang Z."/>
            <person name="Liu X."/>
            <person name="Jiang W."/>
            <person name="Mao L."/>
            <person name="Kong X."/>
            <person name="Jiao Y."/>
            <person name="Jia J."/>
        </authorList>
    </citation>
    <scope>NUCLEOTIDE SEQUENCE [LARGE SCALE GENOMIC DNA]</scope>
    <source>
        <strain evidence="2">cv. AL8/78</strain>
    </source>
</reference>
<dbReference type="Gramene" id="AET3Gv20978700.8">
    <property type="protein sequence ID" value="AET3Gv20978700.8"/>
    <property type="gene ID" value="AET3Gv20978700"/>
</dbReference>
<evidence type="ECO:0000313" key="2">
    <source>
        <dbReference type="Proteomes" id="UP000015105"/>
    </source>
</evidence>
<reference evidence="1" key="3">
    <citation type="journal article" date="2017" name="Nature">
        <title>Genome sequence of the progenitor of the wheat D genome Aegilops tauschii.</title>
        <authorList>
            <person name="Luo M.C."/>
            <person name="Gu Y.Q."/>
            <person name="Puiu D."/>
            <person name="Wang H."/>
            <person name="Twardziok S.O."/>
            <person name="Deal K.R."/>
            <person name="Huo N."/>
            <person name="Zhu T."/>
            <person name="Wang L."/>
            <person name="Wang Y."/>
            <person name="McGuire P.E."/>
            <person name="Liu S."/>
            <person name="Long H."/>
            <person name="Ramasamy R.K."/>
            <person name="Rodriguez J.C."/>
            <person name="Van S.L."/>
            <person name="Yuan L."/>
            <person name="Wang Z."/>
            <person name="Xia Z."/>
            <person name="Xiao L."/>
            <person name="Anderson O.D."/>
            <person name="Ouyang S."/>
            <person name="Liang Y."/>
            <person name="Zimin A.V."/>
            <person name="Pertea G."/>
            <person name="Qi P."/>
            <person name="Bennetzen J.L."/>
            <person name="Dai X."/>
            <person name="Dawson M.W."/>
            <person name="Muller H.G."/>
            <person name="Kugler K."/>
            <person name="Rivarola-Duarte L."/>
            <person name="Spannagl M."/>
            <person name="Mayer K.F.X."/>
            <person name="Lu F.H."/>
            <person name="Bevan M.W."/>
            <person name="Leroy P."/>
            <person name="Li P."/>
            <person name="You F.M."/>
            <person name="Sun Q."/>
            <person name="Liu Z."/>
            <person name="Lyons E."/>
            <person name="Wicker T."/>
            <person name="Salzberg S.L."/>
            <person name="Devos K.M."/>
            <person name="Dvorak J."/>
        </authorList>
    </citation>
    <scope>NUCLEOTIDE SEQUENCE [LARGE SCALE GENOMIC DNA]</scope>
    <source>
        <strain evidence="1">cv. AL8/78</strain>
    </source>
</reference>
<organism evidence="1 2">
    <name type="scientific">Aegilops tauschii subsp. strangulata</name>
    <name type="common">Goatgrass</name>
    <dbReference type="NCBI Taxonomy" id="200361"/>
    <lineage>
        <taxon>Eukaryota</taxon>
        <taxon>Viridiplantae</taxon>
        <taxon>Streptophyta</taxon>
        <taxon>Embryophyta</taxon>
        <taxon>Tracheophyta</taxon>
        <taxon>Spermatophyta</taxon>
        <taxon>Magnoliopsida</taxon>
        <taxon>Liliopsida</taxon>
        <taxon>Poales</taxon>
        <taxon>Poaceae</taxon>
        <taxon>BOP clade</taxon>
        <taxon>Pooideae</taxon>
        <taxon>Triticodae</taxon>
        <taxon>Triticeae</taxon>
        <taxon>Triticinae</taxon>
        <taxon>Aegilops</taxon>
    </lineage>
</organism>
<sequence length="69" mass="7472">VVGCCSSSLFSSPGPTSIKEEDAFLLSFRRQGIATRKKVLLKSEGEEAPTHPEGCEEAAWSVQGKMMIQ</sequence>
<keyword evidence="2" id="KW-1185">Reference proteome</keyword>
<name>A0A453GEB5_AEGTS</name>
<reference evidence="1" key="5">
    <citation type="journal article" date="2021" name="G3 (Bethesda)">
        <title>Aegilops tauschii genome assembly Aet v5.0 features greater sequence contiguity and improved annotation.</title>
        <authorList>
            <person name="Wang L."/>
            <person name="Zhu T."/>
            <person name="Rodriguez J.C."/>
            <person name="Deal K.R."/>
            <person name="Dubcovsky J."/>
            <person name="McGuire P.E."/>
            <person name="Lux T."/>
            <person name="Spannagl M."/>
            <person name="Mayer K.F.X."/>
            <person name="Baldrich P."/>
            <person name="Meyers B.C."/>
            <person name="Huo N."/>
            <person name="Gu Y.Q."/>
            <person name="Zhou H."/>
            <person name="Devos K.M."/>
            <person name="Bennetzen J.L."/>
            <person name="Unver T."/>
            <person name="Budak H."/>
            <person name="Gulick P.J."/>
            <person name="Galiba G."/>
            <person name="Kalapos B."/>
            <person name="Nelson D.R."/>
            <person name="Li P."/>
            <person name="You F.M."/>
            <person name="Luo M.C."/>
            <person name="Dvorak J."/>
        </authorList>
    </citation>
    <scope>NUCLEOTIDE SEQUENCE [LARGE SCALE GENOMIC DNA]</scope>
    <source>
        <strain evidence="1">cv. AL8/78</strain>
    </source>
</reference>
<reference evidence="2" key="1">
    <citation type="journal article" date="2014" name="Science">
        <title>Ancient hybridizations among the ancestral genomes of bread wheat.</title>
        <authorList>
            <consortium name="International Wheat Genome Sequencing Consortium,"/>
            <person name="Marcussen T."/>
            <person name="Sandve S.R."/>
            <person name="Heier L."/>
            <person name="Spannagl M."/>
            <person name="Pfeifer M."/>
            <person name="Jakobsen K.S."/>
            <person name="Wulff B.B."/>
            <person name="Steuernagel B."/>
            <person name="Mayer K.F."/>
            <person name="Olsen O.A."/>
        </authorList>
    </citation>
    <scope>NUCLEOTIDE SEQUENCE [LARGE SCALE GENOMIC DNA]</scope>
    <source>
        <strain evidence="2">cv. AL8/78</strain>
    </source>
</reference>
<protein>
    <submittedName>
        <fullName evidence="1">Uncharacterized protein</fullName>
    </submittedName>
</protein>